<keyword evidence="2" id="KW-1185">Reference proteome</keyword>
<dbReference type="PATRIC" id="fig|1291379.3.peg.215"/>
<evidence type="ECO:0000313" key="1">
    <source>
        <dbReference type="EMBL" id="AGT42716.1"/>
    </source>
</evidence>
<proteinExistence type="predicted"/>
<gene>
    <name evidence="1" type="ORF">TPE_0220</name>
</gene>
<protein>
    <submittedName>
        <fullName evidence="1">Uncharacterized protein</fullName>
    </submittedName>
</protein>
<dbReference type="Proteomes" id="UP000015620">
    <property type="component" value="Chromosome"/>
</dbReference>
<dbReference type="KEGG" id="tped:TPE_0220"/>
<dbReference type="AlphaFoldDB" id="S6A2J3"/>
<evidence type="ECO:0000313" key="2">
    <source>
        <dbReference type="Proteomes" id="UP000015620"/>
    </source>
</evidence>
<name>S6A2J3_9SPIR</name>
<accession>S6A2J3</accession>
<organism evidence="1 2">
    <name type="scientific">Treponema pedis str. T A4</name>
    <dbReference type="NCBI Taxonomy" id="1291379"/>
    <lineage>
        <taxon>Bacteria</taxon>
        <taxon>Pseudomonadati</taxon>
        <taxon>Spirochaetota</taxon>
        <taxon>Spirochaetia</taxon>
        <taxon>Spirochaetales</taxon>
        <taxon>Treponemataceae</taxon>
        <taxon>Treponema</taxon>
    </lineage>
</organism>
<dbReference type="HOGENOM" id="CLU_3349909_0_0_12"/>
<reference evidence="1 2" key="1">
    <citation type="journal article" date="2013" name="PLoS ONE">
        <title>Genome-Wide Relatedness of Treponema pedis, from Gingiva and Necrotic Skin Lesions of Pigs, with the Human Oral Pathogen Treponema denticola.</title>
        <authorList>
            <person name="Svartstrom O."/>
            <person name="Mushtaq M."/>
            <person name="Pringle M."/>
            <person name="Segerman B."/>
        </authorList>
    </citation>
    <scope>NUCLEOTIDE SEQUENCE [LARGE SCALE GENOMIC DNA]</scope>
    <source>
        <strain evidence="1">T A4</strain>
    </source>
</reference>
<sequence>MRTKPQVRRLFFFWIKVVFKSDFISAGKIRNCIDGSG</sequence>
<dbReference type="EMBL" id="CP004120">
    <property type="protein sequence ID" value="AGT42716.1"/>
    <property type="molecule type" value="Genomic_DNA"/>
</dbReference>